<gene>
    <name evidence="2" type="ORF">MM415B02883_0003</name>
</gene>
<reference evidence="2" key="1">
    <citation type="submission" date="2020-03" db="EMBL/GenBank/DDBJ databases">
        <title>The deep terrestrial virosphere.</title>
        <authorList>
            <person name="Holmfeldt K."/>
            <person name="Nilsson E."/>
            <person name="Simone D."/>
            <person name="Lopez-Fernandez M."/>
            <person name="Wu X."/>
            <person name="de Brujin I."/>
            <person name="Lundin D."/>
            <person name="Andersson A."/>
            <person name="Bertilsson S."/>
            <person name="Dopson M."/>
        </authorList>
    </citation>
    <scope>NUCLEOTIDE SEQUENCE</scope>
    <source>
        <strain evidence="2">MM415B02883</strain>
    </source>
</reference>
<accession>A0A6M3L2N5</accession>
<evidence type="ECO:0000313" key="2">
    <source>
        <dbReference type="EMBL" id="QJA87824.1"/>
    </source>
</evidence>
<keyword evidence="1" id="KW-0472">Membrane</keyword>
<protein>
    <submittedName>
        <fullName evidence="2">Uncharacterized protein</fullName>
    </submittedName>
</protein>
<organism evidence="2">
    <name type="scientific">viral metagenome</name>
    <dbReference type="NCBI Taxonomy" id="1070528"/>
    <lineage>
        <taxon>unclassified sequences</taxon>
        <taxon>metagenomes</taxon>
        <taxon>organismal metagenomes</taxon>
    </lineage>
</organism>
<name>A0A6M3L2N5_9ZZZZ</name>
<proteinExistence type="predicted"/>
<keyword evidence="1" id="KW-1133">Transmembrane helix</keyword>
<evidence type="ECO:0000256" key="1">
    <source>
        <dbReference type="SAM" id="Phobius"/>
    </source>
</evidence>
<keyword evidence="1" id="KW-0812">Transmembrane</keyword>
<dbReference type="AlphaFoldDB" id="A0A6M3L2N5"/>
<dbReference type="EMBL" id="MT142735">
    <property type="protein sequence ID" value="QJA87824.1"/>
    <property type="molecule type" value="Genomic_DNA"/>
</dbReference>
<sequence length="54" mass="6386">MTKIKDFFFSVFCYLLVILWSIIALPFLLITAWQTILKQWGVSQEDIDTSMIEK</sequence>
<feature type="transmembrane region" description="Helical" evidence="1">
    <location>
        <begin position="7"/>
        <end position="33"/>
    </location>
</feature>